<proteinExistence type="predicted"/>
<comment type="caution">
    <text evidence="1">The sequence shown here is derived from an EMBL/GenBank/DDBJ whole genome shotgun (WGS) entry which is preliminary data.</text>
</comment>
<name>A0A2A4FA24_9BURK</name>
<dbReference type="EMBL" id="MTZU01000075">
    <property type="protein sequence ID" value="PCE29867.1"/>
    <property type="molecule type" value="Genomic_DNA"/>
</dbReference>
<accession>A0A2A4FA24</accession>
<gene>
    <name evidence="1" type="ORF">BZL54_23955</name>
</gene>
<dbReference type="AlphaFoldDB" id="A0A2A4FA24"/>
<dbReference type="Proteomes" id="UP000217994">
    <property type="component" value="Unassembled WGS sequence"/>
</dbReference>
<evidence type="ECO:0000313" key="1">
    <source>
        <dbReference type="EMBL" id="PCE29867.1"/>
    </source>
</evidence>
<protein>
    <submittedName>
        <fullName evidence="1">Uncharacterized protein</fullName>
    </submittedName>
</protein>
<evidence type="ECO:0000313" key="2">
    <source>
        <dbReference type="Proteomes" id="UP000217994"/>
    </source>
</evidence>
<organism evidence="1 2">
    <name type="scientific">Burkholderia ubonensis subsp. mesacidophila</name>
    <dbReference type="NCBI Taxonomy" id="265293"/>
    <lineage>
        <taxon>Bacteria</taxon>
        <taxon>Pseudomonadati</taxon>
        <taxon>Pseudomonadota</taxon>
        <taxon>Betaproteobacteria</taxon>
        <taxon>Burkholderiales</taxon>
        <taxon>Burkholderiaceae</taxon>
        <taxon>Burkholderia</taxon>
        <taxon>Burkholderia cepacia complex</taxon>
    </lineage>
</organism>
<sequence>MRASRATLRDARGRKVSDPACARRGAESPRCAAYTFFIDSPNATRARVAMHRRSREPGRPPFL</sequence>
<reference evidence="1 2" key="1">
    <citation type="submission" date="2017-01" db="EMBL/GenBank/DDBJ databases">
        <title>Whole-Genome Shotgun Sequencing of Two beta-Proteobacterial Species in Search of the Bulgecin Biosynthetic Cluster.</title>
        <authorList>
            <person name="Horsman M.E."/>
            <person name="Marous D.R."/>
            <person name="Li R."/>
            <person name="Oliver R.A."/>
            <person name="Byun B."/>
            <person name="Emrich S.J."/>
            <person name="Boggess B."/>
            <person name="Townsend C.A."/>
            <person name="Mobashery S."/>
        </authorList>
    </citation>
    <scope>NUCLEOTIDE SEQUENCE [LARGE SCALE GENOMIC DNA]</scope>
    <source>
        <strain evidence="1 2">ATCC 31433</strain>
    </source>
</reference>